<dbReference type="PANTHER" id="PTHR33734:SF36">
    <property type="entry name" value="STAGE VI SPORULATION PROTEIN D"/>
    <property type="match status" value="1"/>
</dbReference>
<gene>
    <name evidence="3" type="primary">spoVID</name>
    <name evidence="3" type="ORF">I7822_24220</name>
</gene>
<organism evidence="3 4">
    <name type="scientific">Metabacillus bambusae</name>
    <dbReference type="NCBI Taxonomy" id="2795218"/>
    <lineage>
        <taxon>Bacteria</taxon>
        <taxon>Bacillati</taxon>
        <taxon>Bacillota</taxon>
        <taxon>Bacilli</taxon>
        <taxon>Bacillales</taxon>
        <taxon>Bacillaceae</taxon>
        <taxon>Metabacillus</taxon>
    </lineage>
</organism>
<dbReference type="Pfam" id="PF01476">
    <property type="entry name" value="LysM"/>
    <property type="match status" value="1"/>
</dbReference>
<dbReference type="SMART" id="SM00257">
    <property type="entry name" value="LysM"/>
    <property type="match status" value="1"/>
</dbReference>
<protein>
    <submittedName>
        <fullName evidence="3">Stage VI sporulation protein D</fullName>
    </submittedName>
</protein>
<feature type="region of interest" description="Disordered" evidence="1">
    <location>
        <begin position="164"/>
        <end position="265"/>
    </location>
</feature>
<feature type="region of interest" description="Disordered" evidence="1">
    <location>
        <begin position="298"/>
        <end position="318"/>
    </location>
</feature>
<evidence type="ECO:0000313" key="3">
    <source>
        <dbReference type="EMBL" id="MBO1514743.1"/>
    </source>
</evidence>
<dbReference type="PROSITE" id="PS51782">
    <property type="entry name" value="LYSM"/>
    <property type="match status" value="1"/>
</dbReference>
<dbReference type="RefSeq" id="WP_207981647.1">
    <property type="nucleotide sequence ID" value="NZ_JAGDEL010000026.1"/>
</dbReference>
<feature type="domain" description="LysM" evidence="2">
    <location>
        <begin position="338"/>
        <end position="382"/>
    </location>
</feature>
<dbReference type="InterPro" id="IPR014256">
    <property type="entry name" value="Spore_VI_D"/>
</dbReference>
<dbReference type="InterPro" id="IPR036779">
    <property type="entry name" value="LysM_dom_sf"/>
</dbReference>
<dbReference type="Gene3D" id="3.10.350.10">
    <property type="entry name" value="LysM domain"/>
    <property type="match status" value="1"/>
</dbReference>
<dbReference type="Pfam" id="PF20918">
    <property type="entry name" value="SPOCS_spoVID-N"/>
    <property type="match status" value="1"/>
</dbReference>
<dbReference type="CDD" id="cd00118">
    <property type="entry name" value="LysM"/>
    <property type="match status" value="1"/>
</dbReference>
<evidence type="ECO:0000259" key="2">
    <source>
        <dbReference type="PROSITE" id="PS51782"/>
    </source>
</evidence>
<dbReference type="Proteomes" id="UP000663981">
    <property type="component" value="Unassembled WGS sequence"/>
</dbReference>
<dbReference type="InterPro" id="IPR018392">
    <property type="entry name" value="LysM"/>
</dbReference>
<feature type="compositionally biased region" description="Acidic residues" evidence="1">
    <location>
        <begin position="241"/>
        <end position="265"/>
    </location>
</feature>
<accession>A0ABS3N953</accession>
<dbReference type="InterPro" id="IPR048862">
    <property type="entry name" value="SPOCS_spoVID_N"/>
</dbReference>
<evidence type="ECO:0000256" key="1">
    <source>
        <dbReference type="SAM" id="MobiDB-lite"/>
    </source>
</evidence>
<comment type="caution">
    <text evidence="3">The sequence shown here is derived from an EMBL/GenBank/DDBJ whole genome shotgun (WGS) entry which is preliminary data.</text>
</comment>
<feature type="compositionally biased region" description="Basic and acidic residues" evidence="1">
    <location>
        <begin position="217"/>
        <end position="227"/>
    </location>
</feature>
<evidence type="ECO:0000313" key="4">
    <source>
        <dbReference type="Proteomes" id="UP000663981"/>
    </source>
</evidence>
<dbReference type="EMBL" id="JAGDEL010000026">
    <property type="protein sequence ID" value="MBO1514743.1"/>
    <property type="molecule type" value="Genomic_DNA"/>
</dbReference>
<dbReference type="SUPFAM" id="SSF54106">
    <property type="entry name" value="LysM domain"/>
    <property type="match status" value="1"/>
</dbReference>
<name>A0ABS3N953_9BACI</name>
<proteinExistence type="predicted"/>
<reference evidence="3 4" key="1">
    <citation type="submission" date="2021-03" db="EMBL/GenBank/DDBJ databases">
        <title>Whole genome sequence of Metabacillus bambusae BG109.</title>
        <authorList>
            <person name="Jeong J.W."/>
        </authorList>
    </citation>
    <scope>NUCLEOTIDE SEQUENCE [LARGE SCALE GENOMIC DNA]</scope>
    <source>
        <strain evidence="3 4">BG109</strain>
    </source>
</reference>
<keyword evidence="4" id="KW-1185">Reference proteome</keyword>
<dbReference type="NCBIfam" id="TIGR02907">
    <property type="entry name" value="spore_VI_D"/>
    <property type="match status" value="1"/>
</dbReference>
<dbReference type="PANTHER" id="PTHR33734">
    <property type="entry name" value="LYSM DOMAIN-CONTAINING GPI-ANCHORED PROTEIN 2"/>
    <property type="match status" value="1"/>
</dbReference>
<sequence>MSQEQQQLRFSVEESVWFQKGQEVSELLTISLDPDISIHEHDQYISIRGALQLTGEYKIDTEANVQDQFEYANVRYVNEISTREDGVSIINHRFPVDITIPRNRIQDLDEVYVSIESFDYELPELKCLKLVADLSISGISKEETEPTAADVSERPEEIEEEVFEPLYRGQQSQPFANKDDTFTSFEQSGAHPFSSYYQESDTVEEDVDKLSPVKTEAPSREVEKVSEEEKEVEVVSTPVLEEIDEVDSENQEVQEDQQDQQEDLYDPFVVEVRKQEEEPVEPQEVQYSFFSKSESLANVNNKAEAEEENEREENDPKDAHYLTSLFARDEEEDFSKLKMCIVQQGDTIELISERYEISVQQLLRVNEFHADQDVYEGQILYIPAYSTSK</sequence>